<dbReference type="Pfam" id="PF03466">
    <property type="entry name" value="LysR_substrate"/>
    <property type="match status" value="1"/>
</dbReference>
<dbReference type="FunFam" id="1.10.10.10:FF:000001">
    <property type="entry name" value="LysR family transcriptional regulator"/>
    <property type="match status" value="1"/>
</dbReference>
<dbReference type="Gene3D" id="3.40.190.290">
    <property type="match status" value="1"/>
</dbReference>
<dbReference type="InterPro" id="IPR037404">
    <property type="entry name" value="IlvY_PBP2"/>
</dbReference>
<evidence type="ECO:0000256" key="2">
    <source>
        <dbReference type="ARBA" id="ARBA00023015"/>
    </source>
</evidence>
<dbReference type="NCBIfam" id="NF008722">
    <property type="entry name" value="PRK11716.1"/>
    <property type="match status" value="1"/>
</dbReference>
<evidence type="ECO:0000313" key="7">
    <source>
        <dbReference type="Proteomes" id="UP000283087"/>
    </source>
</evidence>
<name>A0A430KLE0_9GAMM</name>
<keyword evidence="7" id="KW-1185">Reference proteome</keyword>
<dbReference type="InterPro" id="IPR000847">
    <property type="entry name" value="LysR_HTH_N"/>
</dbReference>
<dbReference type="InterPro" id="IPR036390">
    <property type="entry name" value="WH_DNA-bd_sf"/>
</dbReference>
<feature type="domain" description="HTH lysR-type" evidence="5">
    <location>
        <begin position="1"/>
        <end position="58"/>
    </location>
</feature>
<dbReference type="CDD" id="cd08430">
    <property type="entry name" value="PBP2_IlvY"/>
    <property type="match status" value="1"/>
</dbReference>
<dbReference type="Pfam" id="PF00126">
    <property type="entry name" value="HTH_1"/>
    <property type="match status" value="1"/>
</dbReference>
<evidence type="ECO:0000259" key="5">
    <source>
        <dbReference type="PROSITE" id="PS50931"/>
    </source>
</evidence>
<evidence type="ECO:0000256" key="4">
    <source>
        <dbReference type="ARBA" id="ARBA00023163"/>
    </source>
</evidence>
<dbReference type="RefSeq" id="WP_126160103.1">
    <property type="nucleotide sequence ID" value="NZ_RQXW01000031.1"/>
</dbReference>
<dbReference type="EMBL" id="RQXW01000031">
    <property type="protein sequence ID" value="RTE64254.1"/>
    <property type="molecule type" value="Genomic_DNA"/>
</dbReference>
<evidence type="ECO:0000256" key="3">
    <source>
        <dbReference type="ARBA" id="ARBA00023125"/>
    </source>
</evidence>
<dbReference type="PANTHER" id="PTHR30126">
    <property type="entry name" value="HTH-TYPE TRANSCRIPTIONAL REGULATOR"/>
    <property type="match status" value="1"/>
</dbReference>
<dbReference type="Proteomes" id="UP000283087">
    <property type="component" value="Unassembled WGS sequence"/>
</dbReference>
<comment type="caution">
    <text evidence="6">The sequence shown here is derived from an EMBL/GenBank/DDBJ whole genome shotgun (WGS) entry which is preliminary data.</text>
</comment>
<gene>
    <name evidence="6" type="primary">ilvY</name>
    <name evidence="6" type="ORF">EH243_18305</name>
</gene>
<proteinExistence type="inferred from homology"/>
<evidence type="ECO:0000256" key="1">
    <source>
        <dbReference type="ARBA" id="ARBA00009437"/>
    </source>
</evidence>
<dbReference type="PROSITE" id="PS50931">
    <property type="entry name" value="HTH_LYSR"/>
    <property type="match status" value="1"/>
</dbReference>
<dbReference type="SUPFAM" id="SSF46785">
    <property type="entry name" value="Winged helix' DNA-binding domain"/>
    <property type="match status" value="1"/>
</dbReference>
<evidence type="ECO:0000313" key="6">
    <source>
        <dbReference type="EMBL" id="RTE64254.1"/>
    </source>
</evidence>
<dbReference type="InterPro" id="IPR036388">
    <property type="entry name" value="WH-like_DNA-bd_sf"/>
</dbReference>
<organism evidence="6 7">
    <name type="scientific">Amphritea opalescens</name>
    <dbReference type="NCBI Taxonomy" id="2490544"/>
    <lineage>
        <taxon>Bacteria</taxon>
        <taxon>Pseudomonadati</taxon>
        <taxon>Pseudomonadota</taxon>
        <taxon>Gammaproteobacteria</taxon>
        <taxon>Oceanospirillales</taxon>
        <taxon>Oceanospirillaceae</taxon>
        <taxon>Amphritea</taxon>
    </lineage>
</organism>
<keyword evidence="3" id="KW-0238">DNA-binding</keyword>
<dbReference type="OrthoDB" id="9803735at2"/>
<keyword evidence="2" id="KW-0805">Transcription regulation</keyword>
<sequence>MDTRSLTFFLSLCDTLHFGRASEACHISPSALTRTIKQMESTLGVQLFERDNRTVRLTREGEHFQAYAREALIQWDVIRNSLLEDAQELQGEISVYCSVTASYSFLYDILNKFRRQHPKIEIKLHTGDPESAIQRVMSGTDDITIAARTDTLHNSLAFKHIATSPLVFIAPQQDPQLDAILQGTIDWSAVPMILSEEGVSRKRIDQWFKAHQAKPKIYAQVAGNEAIVSMVSLGFGVGVVPKIVLENSPLATRVRILAIQPELQPYDVGLIALKKKRQSPLIAAFWSQTG</sequence>
<accession>A0A430KLE0</accession>
<comment type="similarity">
    <text evidence="1">Belongs to the LysR transcriptional regulatory family.</text>
</comment>
<dbReference type="InterPro" id="IPR005119">
    <property type="entry name" value="LysR_subst-bd"/>
</dbReference>
<dbReference type="PANTHER" id="PTHR30126:SF81">
    <property type="entry name" value="HTH-TYPE TRANSCRIPTIONAL REGULATOR ILVY"/>
    <property type="match status" value="1"/>
</dbReference>
<keyword evidence="4" id="KW-0804">Transcription</keyword>
<dbReference type="GO" id="GO:0000976">
    <property type="term" value="F:transcription cis-regulatory region binding"/>
    <property type="evidence" value="ECO:0007669"/>
    <property type="project" value="TreeGrafter"/>
</dbReference>
<protein>
    <submittedName>
        <fullName evidence="6">HTH-type transcriptional activator IlvY</fullName>
    </submittedName>
</protein>
<dbReference type="Gene3D" id="1.10.10.10">
    <property type="entry name" value="Winged helix-like DNA-binding domain superfamily/Winged helix DNA-binding domain"/>
    <property type="match status" value="1"/>
</dbReference>
<dbReference type="AlphaFoldDB" id="A0A430KLE0"/>
<reference evidence="6 7" key="1">
    <citation type="submission" date="2018-11" db="EMBL/GenBank/DDBJ databases">
        <title>The draft genome sequence of Amphritea opalescens ANRC-JH13T.</title>
        <authorList>
            <person name="Fang Z."/>
            <person name="Zhang Y."/>
            <person name="Han X."/>
        </authorList>
    </citation>
    <scope>NUCLEOTIDE SEQUENCE [LARGE SCALE GENOMIC DNA]</scope>
    <source>
        <strain evidence="6 7">ANRC-JH13</strain>
    </source>
</reference>
<dbReference type="SUPFAM" id="SSF53850">
    <property type="entry name" value="Periplasmic binding protein-like II"/>
    <property type="match status" value="1"/>
</dbReference>
<dbReference type="GO" id="GO:0003700">
    <property type="term" value="F:DNA-binding transcription factor activity"/>
    <property type="evidence" value="ECO:0007669"/>
    <property type="project" value="InterPro"/>
</dbReference>